<dbReference type="InterPro" id="IPR050902">
    <property type="entry name" value="ABC_Transporter_SBP"/>
</dbReference>
<dbReference type="Pfam" id="PF01497">
    <property type="entry name" value="Peripla_BP_2"/>
    <property type="match status" value="1"/>
</dbReference>
<dbReference type="EMBL" id="PPTT01000008">
    <property type="protein sequence ID" value="RDB69704.1"/>
    <property type="molecule type" value="Genomic_DNA"/>
</dbReference>
<keyword evidence="2" id="KW-0732">Signal</keyword>
<comment type="similarity">
    <text evidence="1">Belongs to the bacterial solute-binding protein 8 family.</text>
</comment>
<evidence type="ECO:0000256" key="2">
    <source>
        <dbReference type="SAM" id="SignalP"/>
    </source>
</evidence>
<reference evidence="4 6" key="1">
    <citation type="journal article" date="2018" name="Elife">
        <title>Discovery and characterization of a prevalent human gut bacterial enzyme sufficient for the inactivation of a family of plant toxins.</title>
        <authorList>
            <person name="Koppel N."/>
            <person name="Bisanz J.E."/>
            <person name="Pandelia M.E."/>
            <person name="Turnbaugh P.J."/>
            <person name="Balskus E.P."/>
        </authorList>
    </citation>
    <scope>NUCLEOTIDE SEQUENCE [LARGE SCALE GENOMIC DNA]</scope>
    <source>
        <strain evidence="4 6">DSM 16107</strain>
    </source>
</reference>
<dbReference type="AlphaFoldDB" id="A0A3N0IZW1"/>
<evidence type="ECO:0000313" key="7">
    <source>
        <dbReference type="Proteomes" id="UP000270112"/>
    </source>
</evidence>
<evidence type="ECO:0000313" key="4">
    <source>
        <dbReference type="EMBL" id="RDB69704.1"/>
    </source>
</evidence>
<dbReference type="PROSITE" id="PS50983">
    <property type="entry name" value="FE_B12_PBP"/>
    <property type="match status" value="1"/>
</dbReference>
<dbReference type="Proteomes" id="UP000253817">
    <property type="component" value="Unassembled WGS sequence"/>
</dbReference>
<feature type="chain" id="PRO_5039686199" evidence="2">
    <location>
        <begin position="19"/>
        <end position="371"/>
    </location>
</feature>
<dbReference type="InterPro" id="IPR002491">
    <property type="entry name" value="ABC_transptr_periplasmic_BD"/>
</dbReference>
<dbReference type="OrthoDB" id="9797850at2"/>
<protein>
    <submittedName>
        <fullName evidence="5">Iron ABC transporter substrate-binding protein</fullName>
    </submittedName>
</protein>
<gene>
    <name evidence="4" type="ORF">C1876_06180</name>
    <name evidence="5" type="ORF">DMP09_04480</name>
</gene>
<evidence type="ECO:0000256" key="1">
    <source>
        <dbReference type="ARBA" id="ARBA00008814"/>
    </source>
</evidence>
<accession>A0A3N0IZW1</accession>
<keyword evidence="6" id="KW-1185">Reference proteome</keyword>
<comment type="caution">
    <text evidence="5">The sequence shown here is derived from an EMBL/GenBank/DDBJ whole genome shotgun (WGS) entry which is preliminary data.</text>
</comment>
<name>A0A3N0IZW1_9ACTN</name>
<dbReference type="PANTHER" id="PTHR30535:SF34">
    <property type="entry name" value="MOLYBDATE-BINDING PROTEIN MOLA"/>
    <property type="match status" value="1"/>
</dbReference>
<dbReference type="PANTHER" id="PTHR30535">
    <property type="entry name" value="VITAMIN B12-BINDING PROTEIN"/>
    <property type="match status" value="1"/>
</dbReference>
<reference evidence="7" key="2">
    <citation type="submission" date="2018-05" db="EMBL/GenBank/DDBJ databases">
        <title>Genome Sequencing of selected type strains of the family Eggerthellaceae.</title>
        <authorList>
            <person name="Danylec N."/>
            <person name="Stoll D.A."/>
            <person name="Doetsch A."/>
            <person name="Huch M."/>
        </authorList>
    </citation>
    <scope>NUCLEOTIDE SEQUENCE [LARGE SCALE GENOMIC DNA]</scope>
    <source>
        <strain evidence="7">DSM 16107</strain>
    </source>
</reference>
<evidence type="ECO:0000313" key="6">
    <source>
        <dbReference type="Proteomes" id="UP000253817"/>
    </source>
</evidence>
<dbReference type="EMBL" id="QICC01000011">
    <property type="protein sequence ID" value="RNM42539.1"/>
    <property type="molecule type" value="Genomic_DNA"/>
</dbReference>
<evidence type="ECO:0000259" key="3">
    <source>
        <dbReference type="PROSITE" id="PS50983"/>
    </source>
</evidence>
<dbReference type="Proteomes" id="UP000270112">
    <property type="component" value="Unassembled WGS sequence"/>
</dbReference>
<sequence>MAALMAAGMLAVSLAACSAPPTDEAHNGAAAQEQAATRTVTDMVGRSVEVPAEADKIIGIGSSSLRLISYLDAVDKVVGVEQSELEDNVTCSYRHVNHDTFKDLPVIGDGGSKGTTPNEEAIMQVAPDVIFASIDKDAADALQEKTGIPVVCLTLSDIVFDQVFYDNVNLMGDIVGKRDRAEEIVAYMQDTQADLEKRTAGIADADRITAYAAGISFRGGHGFAGTEAHFPPFEETNVQNIADVEGANGAFDIDLEKVAAAQPDCIFVEGGNLPLIKEDYDANPAYFAALDAVQDKKTYTLISYRFYATNIELALANCYQVGAVAYPEQFKDVDPTQKLDEITEFFLGKKLSGDLSAEGYEFKQVDLANIA</sequence>
<organism evidence="5 7">
    <name type="scientific">Eggerthella sinensis</name>
    <dbReference type="NCBI Taxonomy" id="242230"/>
    <lineage>
        <taxon>Bacteria</taxon>
        <taxon>Bacillati</taxon>
        <taxon>Actinomycetota</taxon>
        <taxon>Coriobacteriia</taxon>
        <taxon>Eggerthellales</taxon>
        <taxon>Eggerthellaceae</taxon>
        <taxon>Eggerthella</taxon>
    </lineage>
</organism>
<dbReference type="SUPFAM" id="SSF53807">
    <property type="entry name" value="Helical backbone' metal receptor"/>
    <property type="match status" value="1"/>
</dbReference>
<feature type="signal peptide" evidence="2">
    <location>
        <begin position="1"/>
        <end position="18"/>
    </location>
</feature>
<dbReference type="Gene3D" id="3.40.50.1980">
    <property type="entry name" value="Nitrogenase molybdenum iron protein domain"/>
    <property type="match status" value="2"/>
</dbReference>
<proteinExistence type="inferred from homology"/>
<feature type="domain" description="Fe/B12 periplasmic-binding" evidence="3">
    <location>
        <begin position="56"/>
        <end position="329"/>
    </location>
</feature>
<evidence type="ECO:0000313" key="5">
    <source>
        <dbReference type="EMBL" id="RNM42539.1"/>
    </source>
</evidence>
<reference evidence="5" key="3">
    <citation type="journal article" date="2019" name="Microbiol. Resour. Announc.">
        <title>Draft Genome Sequences of Type Strains of Gordonibacter faecihominis, Paraeggerthella hongkongensis, Parvibacter caecicola,Slackia equolifaciens, Slackia faecicanis, and Slackia isoflavoniconvertens.</title>
        <authorList>
            <person name="Danylec N."/>
            <person name="Stoll D.A."/>
            <person name="Dotsch A."/>
            <person name="Huch M."/>
        </authorList>
    </citation>
    <scope>NUCLEOTIDE SEQUENCE</scope>
    <source>
        <strain evidence="5">DSM 16107</strain>
    </source>
</reference>